<dbReference type="InterPro" id="IPR007863">
    <property type="entry name" value="Peptidase_M16_C"/>
</dbReference>
<dbReference type="InterPro" id="IPR050361">
    <property type="entry name" value="MPP/UQCRC_Complex"/>
</dbReference>
<keyword evidence="4" id="KW-1185">Reference proteome</keyword>
<dbReference type="RefSeq" id="WP_056960141.1">
    <property type="nucleotide sequence ID" value="NZ_AZFQ01000023.1"/>
</dbReference>
<reference evidence="3 4" key="1">
    <citation type="journal article" date="2015" name="Genome Announc.">
        <title>Expanding the biotechnology potential of lactobacilli through comparative genomics of 213 strains and associated genera.</title>
        <authorList>
            <person name="Sun Z."/>
            <person name="Harris H.M."/>
            <person name="McCann A."/>
            <person name="Guo C."/>
            <person name="Argimon S."/>
            <person name="Zhang W."/>
            <person name="Yang X."/>
            <person name="Jeffery I.B."/>
            <person name="Cooney J.C."/>
            <person name="Kagawa T.F."/>
            <person name="Liu W."/>
            <person name="Song Y."/>
            <person name="Salvetti E."/>
            <person name="Wrobel A."/>
            <person name="Rasinkangas P."/>
            <person name="Parkhill J."/>
            <person name="Rea M.C."/>
            <person name="O'Sullivan O."/>
            <person name="Ritari J."/>
            <person name="Douillard F.P."/>
            <person name="Paul Ross R."/>
            <person name="Yang R."/>
            <person name="Briner A.E."/>
            <person name="Felis G.E."/>
            <person name="de Vos W.M."/>
            <person name="Barrangou R."/>
            <person name="Klaenhammer T.R."/>
            <person name="Caufield P.W."/>
            <person name="Cui Y."/>
            <person name="Zhang H."/>
            <person name="O'Toole P.W."/>
        </authorList>
    </citation>
    <scope>NUCLEOTIDE SEQUENCE [LARGE SCALE GENOMIC DNA]</scope>
    <source>
        <strain evidence="3 4">DSM 16230</strain>
    </source>
</reference>
<proteinExistence type="predicted"/>
<comment type="caution">
    <text evidence="3">The sequence shown here is derived from an EMBL/GenBank/DDBJ whole genome shotgun (WGS) entry which is preliminary data.</text>
</comment>
<dbReference type="PATRIC" id="fig|1423801.4.peg.16"/>
<dbReference type="GO" id="GO:0046872">
    <property type="term" value="F:metal ion binding"/>
    <property type="evidence" value="ECO:0007669"/>
    <property type="project" value="InterPro"/>
</dbReference>
<dbReference type="Proteomes" id="UP000051166">
    <property type="component" value="Unassembled WGS sequence"/>
</dbReference>
<dbReference type="Gene3D" id="3.30.830.10">
    <property type="entry name" value="Metalloenzyme, LuxS/M16 peptidase-like"/>
    <property type="match status" value="2"/>
</dbReference>
<dbReference type="InterPro" id="IPR011765">
    <property type="entry name" value="Pept_M16_N"/>
</dbReference>
<dbReference type="NCBIfam" id="NF047421">
    <property type="entry name" value="YfmH_fam"/>
    <property type="match status" value="1"/>
</dbReference>
<dbReference type="EMBL" id="AZFQ01000023">
    <property type="protein sequence ID" value="KRL99702.1"/>
    <property type="molecule type" value="Genomic_DNA"/>
</dbReference>
<dbReference type="Pfam" id="PF00675">
    <property type="entry name" value="Peptidase_M16"/>
    <property type="match status" value="1"/>
</dbReference>
<dbReference type="OrthoDB" id="9811314at2"/>
<dbReference type="AlphaFoldDB" id="A0A0R1V2F9"/>
<dbReference type="GeneID" id="98307488"/>
<protein>
    <submittedName>
        <fullName evidence="3">Peptidase</fullName>
    </submittedName>
</protein>
<name>A0A0R1V2F9_9LACO</name>
<evidence type="ECO:0000313" key="3">
    <source>
        <dbReference type="EMBL" id="KRL99702.1"/>
    </source>
</evidence>
<dbReference type="Pfam" id="PF05193">
    <property type="entry name" value="Peptidase_M16_C"/>
    <property type="match status" value="1"/>
</dbReference>
<sequence>MKKIEYPLLGECVYRTVLKNGLKVNLVPRPNFHKVYGIISTDFGSNDTHFCLPDTQEVRKVPAGSAHFLEHKLFEKKDHDAFELFGHFGADANAFTSYTKTSFLFSTTTNVKENLEILLDFVQSPYFTAKSVAKEKGIIAQEINMYADDADWRLYAGLVKNLYPGQPLSYDIAGTVDSVNQISVKDLYDLYQTFYHPSNMDLFMVGAIDVTETLEWINKNQAKKEFAPAIVPQRLDGRNEVAAKAVNPEQQLAFSVKRAKVAIGIRGFDRLPAGKAGLKYKLALQLLFYLLLGESSQDYQELYNQGIVDDSFDYSVVVERGFHFVWFSGDTDQPAIFRAKLTSLILHATSVLKTQTVEFQLAKKEFIGRQIRAMNVLEAIAEQYEGSLFDDATLFDKIPLLQELTLEYLLETAAKFISQPGMSVYELCPKEDD</sequence>
<evidence type="ECO:0000259" key="2">
    <source>
        <dbReference type="Pfam" id="PF05193"/>
    </source>
</evidence>
<dbReference type="SUPFAM" id="SSF63411">
    <property type="entry name" value="LuxS/MPP-like metallohydrolase"/>
    <property type="match status" value="2"/>
</dbReference>
<dbReference type="PANTHER" id="PTHR11851:SF134">
    <property type="entry name" value="ZINC-DEPENDENT PROTEASE"/>
    <property type="match status" value="1"/>
</dbReference>
<gene>
    <name evidence="3" type="ORF">FD50_GL000016</name>
</gene>
<feature type="domain" description="Peptidase M16 C-terminal" evidence="2">
    <location>
        <begin position="182"/>
        <end position="332"/>
    </location>
</feature>
<feature type="domain" description="Peptidase M16 N-terminal" evidence="1">
    <location>
        <begin position="63"/>
        <end position="175"/>
    </location>
</feature>
<evidence type="ECO:0000259" key="1">
    <source>
        <dbReference type="Pfam" id="PF00675"/>
    </source>
</evidence>
<dbReference type="InterPro" id="IPR011249">
    <property type="entry name" value="Metalloenz_LuxS/M16"/>
</dbReference>
<dbReference type="PANTHER" id="PTHR11851">
    <property type="entry name" value="METALLOPROTEASE"/>
    <property type="match status" value="1"/>
</dbReference>
<organism evidence="3 4">
    <name type="scientific">Liquorilactobacillus satsumensis DSM 16230 = JCM 12392</name>
    <dbReference type="NCBI Taxonomy" id="1423801"/>
    <lineage>
        <taxon>Bacteria</taxon>
        <taxon>Bacillati</taxon>
        <taxon>Bacillota</taxon>
        <taxon>Bacilli</taxon>
        <taxon>Lactobacillales</taxon>
        <taxon>Lactobacillaceae</taxon>
        <taxon>Liquorilactobacillus</taxon>
    </lineage>
</organism>
<evidence type="ECO:0000313" key="4">
    <source>
        <dbReference type="Proteomes" id="UP000051166"/>
    </source>
</evidence>
<dbReference type="STRING" id="1423801.FD50_GL000016"/>
<accession>A0A0R1V2F9</accession>